<dbReference type="GO" id="GO:0035243">
    <property type="term" value="F:protein-arginine omega-N symmetric methyltransferase activity"/>
    <property type="evidence" value="ECO:0007669"/>
    <property type="project" value="UniProtKB-EC"/>
</dbReference>
<evidence type="ECO:0000256" key="5">
    <source>
        <dbReference type="ARBA" id="ARBA00023128"/>
    </source>
</evidence>
<evidence type="ECO:0000256" key="4">
    <source>
        <dbReference type="ARBA" id="ARBA00022679"/>
    </source>
</evidence>
<dbReference type="SUPFAM" id="SSF53335">
    <property type="entry name" value="S-adenosyl-L-methionine-dependent methyltransferases"/>
    <property type="match status" value="1"/>
</dbReference>
<evidence type="ECO:0000313" key="9">
    <source>
        <dbReference type="EMBL" id="KAK3898191.1"/>
    </source>
</evidence>
<feature type="compositionally biased region" description="Low complexity" evidence="8">
    <location>
        <begin position="287"/>
        <end position="306"/>
    </location>
</feature>
<evidence type="ECO:0000256" key="3">
    <source>
        <dbReference type="ARBA" id="ARBA00022603"/>
    </source>
</evidence>
<keyword evidence="3 7" id="KW-0489">Methyltransferase</keyword>
<comment type="caution">
    <text evidence="9">The sequence shown here is derived from an EMBL/GenBank/DDBJ whole genome shotgun (WGS) entry which is preliminary data.</text>
</comment>
<feature type="region of interest" description="Disordered" evidence="8">
    <location>
        <begin position="40"/>
        <end position="85"/>
    </location>
</feature>
<dbReference type="FunFam" id="3.40.50.12710:FF:000004">
    <property type="entry name" value="Protein arginine methyltransferase NDUFAF7"/>
    <property type="match status" value="1"/>
</dbReference>
<dbReference type="InterPro" id="IPR003788">
    <property type="entry name" value="NDUFAF7"/>
</dbReference>
<dbReference type="GO" id="GO:0032981">
    <property type="term" value="P:mitochondrial respiratory chain complex I assembly"/>
    <property type="evidence" value="ECO:0007669"/>
    <property type="project" value="TreeGrafter"/>
</dbReference>
<dbReference type="GO" id="GO:0005739">
    <property type="term" value="C:mitochondrion"/>
    <property type="evidence" value="ECO:0007669"/>
    <property type="project" value="UniProtKB-SubCell"/>
</dbReference>
<evidence type="ECO:0000256" key="8">
    <source>
        <dbReference type="SAM" id="MobiDB-lite"/>
    </source>
</evidence>
<dbReference type="GO" id="GO:0032259">
    <property type="term" value="P:methylation"/>
    <property type="evidence" value="ECO:0007669"/>
    <property type="project" value="UniProtKB-KW"/>
</dbReference>
<dbReference type="Proteomes" id="UP001303889">
    <property type="component" value="Unassembled WGS sequence"/>
</dbReference>
<gene>
    <name evidence="9" type="ORF">C8A05DRAFT_38227</name>
</gene>
<comment type="subcellular location">
    <subcellularLocation>
        <location evidence="1 7">Mitochondrion</location>
    </subcellularLocation>
</comment>
<keyword evidence="5 7" id="KW-0496">Mitochondrion</keyword>
<accession>A0AAN6RQA0</accession>
<organism evidence="9 10">
    <name type="scientific">Staphylotrichum tortipilum</name>
    <dbReference type="NCBI Taxonomy" id="2831512"/>
    <lineage>
        <taxon>Eukaryota</taxon>
        <taxon>Fungi</taxon>
        <taxon>Dikarya</taxon>
        <taxon>Ascomycota</taxon>
        <taxon>Pezizomycotina</taxon>
        <taxon>Sordariomycetes</taxon>
        <taxon>Sordariomycetidae</taxon>
        <taxon>Sordariales</taxon>
        <taxon>Chaetomiaceae</taxon>
        <taxon>Staphylotrichum</taxon>
    </lineage>
</organism>
<feature type="compositionally biased region" description="Polar residues" evidence="8">
    <location>
        <begin position="320"/>
        <end position="335"/>
    </location>
</feature>
<reference evidence="9" key="1">
    <citation type="journal article" date="2023" name="Mol. Phylogenet. Evol.">
        <title>Genome-scale phylogeny and comparative genomics of the fungal order Sordariales.</title>
        <authorList>
            <person name="Hensen N."/>
            <person name="Bonometti L."/>
            <person name="Westerberg I."/>
            <person name="Brannstrom I.O."/>
            <person name="Guillou S."/>
            <person name="Cros-Aarteil S."/>
            <person name="Calhoun S."/>
            <person name="Haridas S."/>
            <person name="Kuo A."/>
            <person name="Mondo S."/>
            <person name="Pangilinan J."/>
            <person name="Riley R."/>
            <person name="LaButti K."/>
            <person name="Andreopoulos B."/>
            <person name="Lipzen A."/>
            <person name="Chen C."/>
            <person name="Yan M."/>
            <person name="Daum C."/>
            <person name="Ng V."/>
            <person name="Clum A."/>
            <person name="Steindorff A."/>
            <person name="Ohm R.A."/>
            <person name="Martin F."/>
            <person name="Silar P."/>
            <person name="Natvig D.O."/>
            <person name="Lalanne C."/>
            <person name="Gautier V."/>
            <person name="Ament-Velasquez S.L."/>
            <person name="Kruys A."/>
            <person name="Hutchinson M.I."/>
            <person name="Powell A.J."/>
            <person name="Barry K."/>
            <person name="Miller A.N."/>
            <person name="Grigoriev I.V."/>
            <person name="Debuchy R."/>
            <person name="Gladieux P."/>
            <person name="Hiltunen Thoren M."/>
            <person name="Johannesson H."/>
        </authorList>
    </citation>
    <scope>NUCLEOTIDE SEQUENCE</scope>
    <source>
        <strain evidence="9">CBS 103.79</strain>
    </source>
</reference>
<dbReference type="AlphaFoldDB" id="A0AAN6RQA0"/>
<dbReference type="PANTHER" id="PTHR12049">
    <property type="entry name" value="PROTEIN ARGININE METHYLTRANSFERASE NDUFAF7, MITOCHONDRIAL"/>
    <property type="match status" value="1"/>
</dbReference>
<dbReference type="InterPro" id="IPR038375">
    <property type="entry name" value="NDUFAF7_sf"/>
</dbReference>
<dbReference type="EMBL" id="MU855983">
    <property type="protein sequence ID" value="KAK3898191.1"/>
    <property type="molecule type" value="Genomic_DNA"/>
</dbReference>
<name>A0AAN6RQA0_9PEZI</name>
<feature type="region of interest" description="Disordered" evidence="8">
    <location>
        <begin position="285"/>
        <end position="338"/>
    </location>
</feature>
<dbReference type="EC" id="2.1.1.320" evidence="7"/>
<dbReference type="Gene3D" id="3.40.50.12710">
    <property type="match status" value="1"/>
</dbReference>
<dbReference type="InterPro" id="IPR029063">
    <property type="entry name" value="SAM-dependent_MTases_sf"/>
</dbReference>
<evidence type="ECO:0000256" key="7">
    <source>
        <dbReference type="RuleBase" id="RU364114"/>
    </source>
</evidence>
<comment type="function">
    <text evidence="7">Arginine methyltransferase involved in the assembly or stability of mitochondrial NADH:ubiquinone oxidoreductase complex (complex I).</text>
</comment>
<comment type="catalytic activity">
    <reaction evidence="6 7">
        <text>L-arginyl-[protein] + 2 S-adenosyl-L-methionine = N(omega),N(omega)'-dimethyl-L-arginyl-[protein] + 2 S-adenosyl-L-homocysteine + 2 H(+)</text>
        <dbReference type="Rhea" id="RHEA:48108"/>
        <dbReference type="Rhea" id="RHEA-COMP:10532"/>
        <dbReference type="Rhea" id="RHEA-COMP:11992"/>
        <dbReference type="ChEBI" id="CHEBI:15378"/>
        <dbReference type="ChEBI" id="CHEBI:29965"/>
        <dbReference type="ChEBI" id="CHEBI:57856"/>
        <dbReference type="ChEBI" id="CHEBI:59789"/>
        <dbReference type="ChEBI" id="CHEBI:88221"/>
        <dbReference type="EC" id="2.1.1.320"/>
    </reaction>
</comment>
<sequence length="547" mass="58173">MRPATLRALRGPRRAAVQSTAPIFVERAAVAISRGNAAAASTHLGPSPAHHRTFSAPSSSAQLRKEPQDGQVADEPSPAEGSRWSTPLASQLGAAIEATGPVPLASYMRMCLTADIGGYYTGALGTDRDQFGLKGDFVTSPEISQVFGELCGIWFVTEWMAQGSPTRGVELIEVGPGRGTLMDDMLRTIQRFRVLADAIDAIYMVEASPELRLAQKNLLCGEDAPMTESKVGYHSVCKYNALPIVWTQTIKSIPISPEKMPLIMAHEFFDALPIHAFELVSVPPTQTTAPCPTDTSSPSTKTSHPTLQWREMLVSPTPPGSTHASLHTPASQSRDTPPPDFQLTLAKAPTRHSLYLPESSPRYRALKTTTGPGALLEVCPDSALYAADFAARIGGSPQHPKPRPSGAALVVDYGPGDGTIPTNSLRGIHRHRRVSPFALPGLADLSADVDFAALAESATRASEGVEVHGPVQQGDFLQVMGIRERVGALQRSLAAGGAGKAEEVRKACQRLVDCGPSGMGKVYKAMSILPENSGRRRPVGFGGDVEG</sequence>
<evidence type="ECO:0000256" key="6">
    <source>
        <dbReference type="ARBA" id="ARBA00048612"/>
    </source>
</evidence>
<evidence type="ECO:0000313" key="10">
    <source>
        <dbReference type="Proteomes" id="UP001303889"/>
    </source>
</evidence>
<reference evidence="9" key="2">
    <citation type="submission" date="2023-05" db="EMBL/GenBank/DDBJ databases">
        <authorList>
            <consortium name="Lawrence Berkeley National Laboratory"/>
            <person name="Steindorff A."/>
            <person name="Hensen N."/>
            <person name="Bonometti L."/>
            <person name="Westerberg I."/>
            <person name="Brannstrom I.O."/>
            <person name="Guillou S."/>
            <person name="Cros-Aarteil S."/>
            <person name="Calhoun S."/>
            <person name="Haridas S."/>
            <person name="Kuo A."/>
            <person name="Mondo S."/>
            <person name="Pangilinan J."/>
            <person name="Riley R."/>
            <person name="Labutti K."/>
            <person name="Andreopoulos B."/>
            <person name="Lipzen A."/>
            <person name="Chen C."/>
            <person name="Yanf M."/>
            <person name="Daum C."/>
            <person name="Ng V."/>
            <person name="Clum A."/>
            <person name="Ohm R."/>
            <person name="Martin F."/>
            <person name="Silar P."/>
            <person name="Natvig D."/>
            <person name="Lalanne C."/>
            <person name="Gautier V."/>
            <person name="Ament-Velasquez S.L."/>
            <person name="Kruys A."/>
            <person name="Hutchinson M.I."/>
            <person name="Powell A.J."/>
            <person name="Barry K."/>
            <person name="Miller A.N."/>
            <person name="Grigoriev I.V."/>
            <person name="Debuchy R."/>
            <person name="Gladieux P."/>
            <person name="Thoren M.H."/>
            <person name="Johannesson H."/>
        </authorList>
    </citation>
    <scope>NUCLEOTIDE SEQUENCE</scope>
    <source>
        <strain evidence="9">CBS 103.79</strain>
    </source>
</reference>
<dbReference type="PANTHER" id="PTHR12049:SF7">
    <property type="entry name" value="PROTEIN ARGININE METHYLTRANSFERASE NDUFAF7, MITOCHONDRIAL"/>
    <property type="match status" value="1"/>
</dbReference>
<keyword evidence="10" id="KW-1185">Reference proteome</keyword>
<dbReference type="Pfam" id="PF02636">
    <property type="entry name" value="Methyltransf_28"/>
    <property type="match status" value="1"/>
</dbReference>
<keyword evidence="4 7" id="KW-0808">Transferase</keyword>
<evidence type="ECO:0000256" key="1">
    <source>
        <dbReference type="ARBA" id="ARBA00004173"/>
    </source>
</evidence>
<proteinExistence type="inferred from homology"/>
<comment type="similarity">
    <text evidence="2 7">Belongs to the NDUFAF7 family.</text>
</comment>
<protein>
    <recommendedName>
        <fullName evidence="7">Protein arginine methyltransferase NDUFAF7</fullName>
        <ecNumber evidence="7">2.1.1.320</ecNumber>
    </recommendedName>
</protein>
<evidence type="ECO:0000256" key="2">
    <source>
        <dbReference type="ARBA" id="ARBA00005891"/>
    </source>
</evidence>